<protein>
    <submittedName>
        <fullName evidence="2">Nacht domain</fullName>
    </submittedName>
</protein>
<dbReference type="EMBL" id="JAADYS010001457">
    <property type="protein sequence ID" value="KAF4462916.1"/>
    <property type="molecule type" value="Genomic_DNA"/>
</dbReference>
<evidence type="ECO:0000259" key="1">
    <source>
        <dbReference type="Pfam" id="PF24809"/>
    </source>
</evidence>
<feature type="domain" description="DUF7708" evidence="1">
    <location>
        <begin position="120"/>
        <end position="276"/>
    </location>
</feature>
<dbReference type="Proteomes" id="UP000554235">
    <property type="component" value="Unassembled WGS sequence"/>
</dbReference>
<evidence type="ECO:0000313" key="2">
    <source>
        <dbReference type="EMBL" id="KAF4462916.1"/>
    </source>
</evidence>
<organism evidence="2 3">
    <name type="scientific">Fusarium albosuccineum</name>
    <dbReference type="NCBI Taxonomy" id="1237068"/>
    <lineage>
        <taxon>Eukaryota</taxon>
        <taxon>Fungi</taxon>
        <taxon>Dikarya</taxon>
        <taxon>Ascomycota</taxon>
        <taxon>Pezizomycotina</taxon>
        <taxon>Sordariomycetes</taxon>
        <taxon>Hypocreomycetidae</taxon>
        <taxon>Hypocreales</taxon>
        <taxon>Nectriaceae</taxon>
        <taxon>Fusarium</taxon>
        <taxon>Fusarium decemcellulare species complex</taxon>
    </lineage>
</organism>
<dbReference type="OrthoDB" id="61900at2759"/>
<evidence type="ECO:0000313" key="3">
    <source>
        <dbReference type="Proteomes" id="UP000554235"/>
    </source>
</evidence>
<dbReference type="InterPro" id="IPR056125">
    <property type="entry name" value="DUF7708"/>
</dbReference>
<name>A0A8H4PB79_9HYPO</name>
<gene>
    <name evidence="2" type="ORF">FALBO_10264</name>
</gene>
<comment type="caution">
    <text evidence="2">The sequence shown here is derived from an EMBL/GenBank/DDBJ whole genome shotgun (WGS) entry which is preliminary data.</text>
</comment>
<proteinExistence type="predicted"/>
<keyword evidence="3" id="KW-1185">Reference proteome</keyword>
<sequence length="591" mass="67524">MNSATALIPNPAASATTLAIRDESAPYPMASFSALSAALLTQSMREPYADWYLGNPRGRWSNPAKNAYDSAIKVLKKELTLDECQAIWLRDHASMADVQDALSAAQQEYQNRVKGSRVRKWLSSCASRVTHYGIWKSVQPSLFASIFDVFVQHHPEYVSLAWGTFKFLFIAVVNHEELLAEISKAISRIADVLPRTELHSTLYPTDRIQEAVSMVYAKIIEFSIAAIKWYKKNKFMHAILSIIKPFSLSFKDIIDEVSDWSRRVDKLASAAAKAEIRGLHVDVHGLRERIHQLTELMHTHQTLQSQIMVELRDQKQFFRNSQIEDMRNVLLLEDTPLPDKSLTYCVSLRNRRRRKMPIQLPAPEILKLKQWLSDPSSSLLLAEGQGVRTSSVDFATDFINAVLEKEYPILWVLPSSNEQEESSHSIKGILRSLVMKALDLNPGAVSNGVNPIRMQHLRNIVAVDQWFKILERCLASIPRVFMVIDMRSVEMAVDHDEDEGSFFKASDFVQRVSEMVHNRMGGGLKVVIVSWRFKTVTSLEANELFGEEQIFTDAGRRMQRLMRQPKYKAEFKRRNVQLVKRFKSTMEVLNT</sequence>
<dbReference type="Pfam" id="PF24809">
    <property type="entry name" value="DUF7708"/>
    <property type="match status" value="1"/>
</dbReference>
<accession>A0A8H4PB79</accession>
<reference evidence="2 3" key="1">
    <citation type="submission" date="2020-01" db="EMBL/GenBank/DDBJ databases">
        <title>Identification and distribution of gene clusters putatively required for synthesis of sphingolipid metabolism inhibitors in phylogenetically diverse species of the filamentous fungus Fusarium.</title>
        <authorList>
            <person name="Kim H.-S."/>
            <person name="Busman M."/>
            <person name="Brown D.W."/>
            <person name="Divon H."/>
            <person name="Uhlig S."/>
            <person name="Proctor R.H."/>
        </authorList>
    </citation>
    <scope>NUCLEOTIDE SEQUENCE [LARGE SCALE GENOMIC DNA]</scope>
    <source>
        <strain evidence="2 3">NRRL 20459</strain>
    </source>
</reference>
<dbReference type="AlphaFoldDB" id="A0A8H4PB79"/>